<reference evidence="4" key="1">
    <citation type="submission" date="2010-08" db="EMBL/GenBank/DDBJ databases">
        <authorList>
            <consortium name="Caenorhabditis japonica Sequencing Consortium"/>
            <person name="Wilson R.K."/>
        </authorList>
    </citation>
    <scope>NUCLEOTIDE SEQUENCE [LARGE SCALE GENOMIC DNA]</scope>
    <source>
        <strain evidence="4">DF5081</strain>
    </source>
</reference>
<proteinExistence type="predicted"/>
<feature type="compositionally biased region" description="Low complexity" evidence="1">
    <location>
        <begin position="111"/>
        <end position="124"/>
    </location>
</feature>
<accession>A0A8R1DEC5</accession>
<dbReference type="EnsemblMetazoa" id="CJA00081.1">
    <property type="protein sequence ID" value="CJA00081.1"/>
    <property type="gene ID" value="WBGene00119285"/>
</dbReference>
<keyword evidence="2" id="KW-1133">Transmembrane helix</keyword>
<feature type="transmembrane region" description="Helical" evidence="2">
    <location>
        <begin position="6"/>
        <end position="27"/>
    </location>
</feature>
<reference evidence="3" key="2">
    <citation type="submission" date="2022-06" db="UniProtKB">
        <authorList>
            <consortium name="EnsemblMetazoa"/>
        </authorList>
    </citation>
    <scope>IDENTIFICATION</scope>
    <source>
        <strain evidence="3">DF5081</strain>
    </source>
</reference>
<evidence type="ECO:0000256" key="1">
    <source>
        <dbReference type="SAM" id="MobiDB-lite"/>
    </source>
</evidence>
<feature type="compositionally biased region" description="Basic and acidic residues" evidence="1">
    <location>
        <begin position="183"/>
        <end position="193"/>
    </location>
</feature>
<keyword evidence="4" id="KW-1185">Reference proteome</keyword>
<evidence type="ECO:0000313" key="4">
    <source>
        <dbReference type="Proteomes" id="UP000005237"/>
    </source>
</evidence>
<keyword evidence="2" id="KW-0472">Membrane</keyword>
<protein>
    <submittedName>
        <fullName evidence="3">Uncharacterized protein</fullName>
    </submittedName>
</protein>
<keyword evidence="2" id="KW-0812">Transmembrane</keyword>
<evidence type="ECO:0000256" key="2">
    <source>
        <dbReference type="SAM" id="Phobius"/>
    </source>
</evidence>
<sequence length="193" mass="21345">MSAEIAIVLWTVIFTTLSLFLFVQCSFRRTIVRKVPSIKPTVHVRSGVPAAQLIPPSAPSPESKQLLQASAVQTDEAMATNVSEAHKSEIIKTDNMPATSDEQFSKERASTKSTMKSKTMTLIKKLSRQSTKTPKKELSAPRTTVSSKSRARTPQQRTRSPSSGKPAFKSRLEEYMDSQGDDDTLRCVKSIEN</sequence>
<dbReference type="AlphaFoldDB" id="A0A8R1DEC5"/>
<dbReference type="Proteomes" id="UP000005237">
    <property type="component" value="Unassembled WGS sequence"/>
</dbReference>
<name>A0A8R1DEC5_CAEJA</name>
<feature type="region of interest" description="Disordered" evidence="1">
    <location>
        <begin position="83"/>
        <end position="193"/>
    </location>
</feature>
<feature type="compositionally biased region" description="Polar residues" evidence="1">
    <location>
        <begin position="141"/>
        <end position="163"/>
    </location>
</feature>
<evidence type="ECO:0000313" key="3">
    <source>
        <dbReference type="EnsemblMetazoa" id="CJA00081.1"/>
    </source>
</evidence>
<organism evidence="3 4">
    <name type="scientific">Caenorhabditis japonica</name>
    <dbReference type="NCBI Taxonomy" id="281687"/>
    <lineage>
        <taxon>Eukaryota</taxon>
        <taxon>Metazoa</taxon>
        <taxon>Ecdysozoa</taxon>
        <taxon>Nematoda</taxon>
        <taxon>Chromadorea</taxon>
        <taxon>Rhabditida</taxon>
        <taxon>Rhabditina</taxon>
        <taxon>Rhabditomorpha</taxon>
        <taxon>Rhabditoidea</taxon>
        <taxon>Rhabditidae</taxon>
        <taxon>Peloderinae</taxon>
        <taxon>Caenorhabditis</taxon>
    </lineage>
</organism>